<accession>A0ABU7DDX8</accession>
<dbReference type="PANTHER" id="PTHR12015">
    <property type="entry name" value="SMALL INDUCIBLE CYTOKINE A"/>
    <property type="match status" value="1"/>
</dbReference>
<dbReference type="SUPFAM" id="SSF54117">
    <property type="entry name" value="Interleukin 8-like chemokines"/>
    <property type="match status" value="1"/>
</dbReference>
<sequence>MANRKACLFAALYSLLIVASFIGSSESASCCMNYTKKKLPCKVVKGYTIQHINRSCDIDAIIFHLRGRFVCADPSKPWTMRVVNCVDERMRKFN</sequence>
<keyword evidence="2" id="KW-0732">Signal</keyword>
<evidence type="ECO:0000256" key="2">
    <source>
        <dbReference type="SAM" id="SignalP"/>
    </source>
</evidence>
<dbReference type="InterPro" id="IPR036048">
    <property type="entry name" value="Interleukin_8-like_sf"/>
</dbReference>
<reference evidence="4 5" key="1">
    <citation type="submission" date="2021-06" db="EMBL/GenBank/DDBJ databases">
        <authorList>
            <person name="Palmer J.M."/>
        </authorList>
    </citation>
    <scope>NUCLEOTIDE SEQUENCE [LARGE SCALE GENOMIC DNA]</scope>
    <source>
        <strain evidence="4 5">CL_MEX2019</strain>
        <tissue evidence="4">Muscle</tissue>
    </source>
</reference>
<feature type="chain" id="PRO_5047181054" description="Chemokine interleukin-8-like domain-containing protein" evidence="2">
    <location>
        <begin position="28"/>
        <end position="94"/>
    </location>
</feature>
<proteinExistence type="predicted"/>
<comment type="caution">
    <text evidence="4">The sequence shown here is derived from an EMBL/GenBank/DDBJ whole genome shotgun (WGS) entry which is preliminary data.</text>
</comment>
<dbReference type="EMBL" id="JAHUTJ010024732">
    <property type="protein sequence ID" value="MED6273101.1"/>
    <property type="molecule type" value="Genomic_DNA"/>
</dbReference>
<evidence type="ECO:0000256" key="1">
    <source>
        <dbReference type="ARBA" id="ARBA00022514"/>
    </source>
</evidence>
<keyword evidence="1" id="KW-0202">Cytokine</keyword>
<dbReference type="Gene3D" id="2.40.50.40">
    <property type="match status" value="1"/>
</dbReference>
<evidence type="ECO:0000313" key="5">
    <source>
        <dbReference type="Proteomes" id="UP001352852"/>
    </source>
</evidence>
<evidence type="ECO:0000313" key="4">
    <source>
        <dbReference type="EMBL" id="MED6273101.1"/>
    </source>
</evidence>
<dbReference type="Pfam" id="PF00048">
    <property type="entry name" value="IL8"/>
    <property type="match status" value="1"/>
</dbReference>
<gene>
    <name evidence="4" type="ORF">CHARACLAT_003240</name>
</gene>
<dbReference type="PANTHER" id="PTHR12015:SF108">
    <property type="entry name" value="C-C MOTIF CHEMOKINE 20"/>
    <property type="match status" value="1"/>
</dbReference>
<keyword evidence="5" id="KW-1185">Reference proteome</keyword>
<dbReference type="InterPro" id="IPR001811">
    <property type="entry name" value="Chemokine_IL8-like_dom"/>
</dbReference>
<dbReference type="InterPro" id="IPR039809">
    <property type="entry name" value="Chemokine_b/g/d"/>
</dbReference>
<organism evidence="4 5">
    <name type="scientific">Characodon lateralis</name>
    <dbReference type="NCBI Taxonomy" id="208331"/>
    <lineage>
        <taxon>Eukaryota</taxon>
        <taxon>Metazoa</taxon>
        <taxon>Chordata</taxon>
        <taxon>Craniata</taxon>
        <taxon>Vertebrata</taxon>
        <taxon>Euteleostomi</taxon>
        <taxon>Actinopterygii</taxon>
        <taxon>Neopterygii</taxon>
        <taxon>Teleostei</taxon>
        <taxon>Neoteleostei</taxon>
        <taxon>Acanthomorphata</taxon>
        <taxon>Ovalentaria</taxon>
        <taxon>Atherinomorphae</taxon>
        <taxon>Cyprinodontiformes</taxon>
        <taxon>Goodeidae</taxon>
        <taxon>Characodon</taxon>
    </lineage>
</organism>
<dbReference type="Proteomes" id="UP001352852">
    <property type="component" value="Unassembled WGS sequence"/>
</dbReference>
<dbReference type="SMART" id="SM00199">
    <property type="entry name" value="SCY"/>
    <property type="match status" value="1"/>
</dbReference>
<feature type="domain" description="Chemokine interleukin-8-like" evidence="3">
    <location>
        <begin position="27"/>
        <end position="86"/>
    </location>
</feature>
<protein>
    <recommendedName>
        <fullName evidence="3">Chemokine interleukin-8-like domain-containing protein</fullName>
    </recommendedName>
</protein>
<feature type="signal peptide" evidence="2">
    <location>
        <begin position="1"/>
        <end position="27"/>
    </location>
</feature>
<name>A0ABU7DDX8_9TELE</name>
<evidence type="ECO:0000259" key="3">
    <source>
        <dbReference type="SMART" id="SM00199"/>
    </source>
</evidence>